<dbReference type="CDD" id="cd13143">
    <property type="entry name" value="MATE_MepA_like"/>
    <property type="match status" value="1"/>
</dbReference>
<dbReference type="Pfam" id="PF01554">
    <property type="entry name" value="MatE"/>
    <property type="match status" value="2"/>
</dbReference>
<feature type="transmembrane region" description="Helical" evidence="10">
    <location>
        <begin position="436"/>
        <end position="461"/>
    </location>
</feature>
<dbReference type="EMBL" id="CP120733">
    <property type="protein sequence ID" value="WFD11793.1"/>
    <property type="molecule type" value="Genomic_DNA"/>
</dbReference>
<keyword evidence="7 10" id="KW-1133">Transmembrane helix</keyword>
<feature type="transmembrane region" description="Helical" evidence="10">
    <location>
        <begin position="171"/>
        <end position="194"/>
    </location>
</feature>
<dbReference type="PIRSF" id="PIRSF006603">
    <property type="entry name" value="DinF"/>
    <property type="match status" value="1"/>
</dbReference>
<keyword evidence="6 10" id="KW-0812">Transmembrane</keyword>
<feature type="transmembrane region" description="Helical" evidence="10">
    <location>
        <begin position="276"/>
        <end position="295"/>
    </location>
</feature>
<feature type="transmembrane region" description="Helical" evidence="10">
    <location>
        <begin position="323"/>
        <end position="343"/>
    </location>
</feature>
<dbReference type="Proteomes" id="UP001222800">
    <property type="component" value="Chromosome"/>
</dbReference>
<feature type="transmembrane region" description="Helical" evidence="10">
    <location>
        <begin position="363"/>
        <end position="383"/>
    </location>
</feature>
<keyword evidence="5" id="KW-1003">Cell membrane</keyword>
<keyword evidence="9" id="KW-0046">Antibiotic resistance</keyword>
<feature type="transmembrane region" description="Helical" evidence="10">
    <location>
        <begin position="395"/>
        <end position="416"/>
    </location>
</feature>
<dbReference type="PANTHER" id="PTHR43823">
    <property type="entry name" value="SPORULATION PROTEIN YKVU"/>
    <property type="match status" value="1"/>
</dbReference>
<dbReference type="InterPro" id="IPR002528">
    <property type="entry name" value="MATE_fam"/>
</dbReference>
<reference evidence="11 12" key="1">
    <citation type="submission" date="2023-03" db="EMBL/GenBank/DDBJ databases">
        <title>Complete genome sequence of Tepidibacter sp. SWIR-1, isolated from a deep-sea hydrothermal vent.</title>
        <authorList>
            <person name="Li X."/>
        </authorList>
    </citation>
    <scope>NUCLEOTIDE SEQUENCE [LARGE SCALE GENOMIC DNA]</scope>
    <source>
        <strain evidence="11 12">SWIR-1</strain>
    </source>
</reference>
<dbReference type="InterPro" id="IPR051327">
    <property type="entry name" value="MATE_MepA_subfamily"/>
</dbReference>
<feature type="transmembrane region" description="Helical" evidence="10">
    <location>
        <begin position="21"/>
        <end position="42"/>
    </location>
</feature>
<gene>
    <name evidence="11" type="ORF">P4S50_06875</name>
</gene>
<evidence type="ECO:0000256" key="8">
    <source>
        <dbReference type="ARBA" id="ARBA00023136"/>
    </source>
</evidence>
<dbReference type="RefSeq" id="WP_277733962.1">
    <property type="nucleotide sequence ID" value="NZ_CP120733.1"/>
</dbReference>
<organism evidence="11 12">
    <name type="scientific">Tepidibacter hydrothermalis</name>
    <dbReference type="NCBI Taxonomy" id="3036126"/>
    <lineage>
        <taxon>Bacteria</taxon>
        <taxon>Bacillati</taxon>
        <taxon>Bacillota</taxon>
        <taxon>Clostridia</taxon>
        <taxon>Peptostreptococcales</taxon>
        <taxon>Peptostreptococcaceae</taxon>
        <taxon>Tepidibacter</taxon>
    </lineage>
</organism>
<proteinExistence type="inferred from homology"/>
<evidence type="ECO:0000256" key="5">
    <source>
        <dbReference type="ARBA" id="ARBA00022475"/>
    </source>
</evidence>
<keyword evidence="4" id="KW-0813">Transport</keyword>
<dbReference type="InterPro" id="IPR045070">
    <property type="entry name" value="MATE_MepA-like"/>
</dbReference>
<feature type="transmembrane region" description="Helical" evidence="10">
    <location>
        <begin position="142"/>
        <end position="159"/>
    </location>
</feature>
<evidence type="ECO:0000313" key="12">
    <source>
        <dbReference type="Proteomes" id="UP001222800"/>
    </source>
</evidence>
<evidence type="ECO:0000256" key="7">
    <source>
        <dbReference type="ARBA" id="ARBA00022989"/>
    </source>
</evidence>
<feature type="transmembrane region" description="Helical" evidence="10">
    <location>
        <begin position="62"/>
        <end position="83"/>
    </location>
</feature>
<dbReference type="NCBIfam" id="TIGR00797">
    <property type="entry name" value="matE"/>
    <property type="match status" value="1"/>
</dbReference>
<feature type="transmembrane region" description="Helical" evidence="10">
    <location>
        <begin position="200"/>
        <end position="221"/>
    </location>
</feature>
<keyword evidence="12" id="KW-1185">Reference proteome</keyword>
<evidence type="ECO:0000256" key="3">
    <source>
        <dbReference type="ARBA" id="ARBA00022106"/>
    </source>
</evidence>
<evidence type="ECO:0000256" key="4">
    <source>
        <dbReference type="ARBA" id="ARBA00022448"/>
    </source>
</evidence>
<sequence>MKVDEREKRAKIMGEGEMKKVLLSLAIPAIIAQLVNVIYNLADTAFVGMLNDTSAMGAVSVAYPLMMLLSAVGLMFGVGAASYIARCLGENRKDEADKTTSTAFFSVVAVGIICTIFGHVFLKQILKSLGATQTIMPYAVSYSKILISGSVFIMLNMTHNNMIRAEGNAKFSMFAICLGAVLNIILDPIFMFVFDMGIKGAAVATVTGQIVSTIYLTQYFFRGKSFIKIDAKLFSFSKKIYSEIMKIGIPTFFMQFLTSMSMGLLNTASAPYGDTAVAAVGITLRIVTIGIYVIFGYNQGFMPVVGYNYGAKNYERVSKSIKLSLIWTTVFSTILSIVCITQAEALMKFFTKDTEVISIGVNYIIASNILIPFLGFQLVYACLFQALGKSIPAGILSISRQGLFLIPSIVILPSFFERNMNSLSFLVNLLPNSIQPGMYGVVYTQFASDTVTIVITSILAVKVNKQLNNKSLENKKSKEMSLRLQLKN</sequence>
<evidence type="ECO:0000256" key="2">
    <source>
        <dbReference type="ARBA" id="ARBA00008417"/>
    </source>
</evidence>
<name>A0ABY8EFT4_9FIRM</name>
<evidence type="ECO:0000256" key="10">
    <source>
        <dbReference type="SAM" id="Phobius"/>
    </source>
</evidence>
<evidence type="ECO:0000313" key="11">
    <source>
        <dbReference type="EMBL" id="WFD11793.1"/>
    </source>
</evidence>
<feature type="transmembrane region" description="Helical" evidence="10">
    <location>
        <begin position="103"/>
        <end position="122"/>
    </location>
</feature>
<protein>
    <recommendedName>
        <fullName evidence="3">Multidrug export protein MepA</fullName>
    </recommendedName>
</protein>
<keyword evidence="8 10" id="KW-0472">Membrane</keyword>
<evidence type="ECO:0000256" key="9">
    <source>
        <dbReference type="ARBA" id="ARBA00023251"/>
    </source>
</evidence>
<dbReference type="PANTHER" id="PTHR43823:SF3">
    <property type="entry name" value="MULTIDRUG EXPORT PROTEIN MEPA"/>
    <property type="match status" value="1"/>
</dbReference>
<dbReference type="InterPro" id="IPR048279">
    <property type="entry name" value="MdtK-like"/>
</dbReference>
<evidence type="ECO:0000256" key="6">
    <source>
        <dbReference type="ARBA" id="ARBA00022692"/>
    </source>
</evidence>
<accession>A0ABY8EFT4</accession>
<evidence type="ECO:0000256" key="1">
    <source>
        <dbReference type="ARBA" id="ARBA00004651"/>
    </source>
</evidence>
<comment type="similarity">
    <text evidence="2">Belongs to the multi antimicrobial extrusion (MATE) (TC 2.A.66.1) family. MepA subfamily.</text>
</comment>
<comment type="subcellular location">
    <subcellularLocation>
        <location evidence="1">Cell membrane</location>
        <topology evidence="1">Multi-pass membrane protein</topology>
    </subcellularLocation>
</comment>
<feature type="transmembrane region" description="Helical" evidence="10">
    <location>
        <begin position="241"/>
        <end position="264"/>
    </location>
</feature>